<dbReference type="Proteomes" id="UP001208570">
    <property type="component" value="Unassembled WGS sequence"/>
</dbReference>
<accession>A0AAD9JC67</accession>
<dbReference type="InterPro" id="IPR055826">
    <property type="entry name" value="DUF7402"/>
</dbReference>
<name>A0AAD9JC67_9ANNE</name>
<dbReference type="Gene3D" id="2.60.120.260">
    <property type="entry name" value="Galactose-binding domain-like"/>
    <property type="match status" value="1"/>
</dbReference>
<proteinExistence type="predicted"/>
<sequence>MVVSERGRCLLIPAIMYSVVVDVLQGKCLFEKRFGYGVPSSREEMTSIQQVRGILQCEKICSELSNNCAAANVVFIKDNTYRCEIFAQLPADYDPDYLLPNPRGKFILHKVEHKLAIQSCTSGSIEDSKYLCNYAFDGILDPGNYKEWSADIEDEAPWIQLTFESAVMVDVIKLWWRCAGESQFSRLVFDFSDGSSQIVTHQCSNETDWLGCSASDPEEVFYINPVLTTYITINGIDCILKQGNNGFREVEFWGS</sequence>
<evidence type="ECO:0000259" key="1">
    <source>
        <dbReference type="Pfam" id="PF24135"/>
    </source>
</evidence>
<dbReference type="Pfam" id="PF24135">
    <property type="entry name" value="DUF7402"/>
    <property type="match status" value="1"/>
</dbReference>
<evidence type="ECO:0000313" key="3">
    <source>
        <dbReference type="Proteomes" id="UP001208570"/>
    </source>
</evidence>
<dbReference type="EMBL" id="JAODUP010000413">
    <property type="protein sequence ID" value="KAK2150286.1"/>
    <property type="molecule type" value="Genomic_DNA"/>
</dbReference>
<protein>
    <recommendedName>
        <fullName evidence="1">DUF7402 domain-containing protein</fullName>
    </recommendedName>
</protein>
<comment type="caution">
    <text evidence="2">The sequence shown here is derived from an EMBL/GenBank/DDBJ whole genome shotgun (WGS) entry which is preliminary data.</text>
</comment>
<feature type="domain" description="DUF7402" evidence="1">
    <location>
        <begin position="116"/>
        <end position="201"/>
    </location>
</feature>
<reference evidence="2" key="1">
    <citation type="journal article" date="2023" name="Mol. Biol. Evol.">
        <title>Third-Generation Sequencing Reveals the Adaptive Role of the Epigenome in Three Deep-Sea Polychaetes.</title>
        <authorList>
            <person name="Perez M."/>
            <person name="Aroh O."/>
            <person name="Sun Y."/>
            <person name="Lan Y."/>
            <person name="Juniper S.K."/>
            <person name="Young C.R."/>
            <person name="Angers B."/>
            <person name="Qian P.Y."/>
        </authorList>
    </citation>
    <scope>NUCLEOTIDE SEQUENCE</scope>
    <source>
        <strain evidence="2">P08H-3</strain>
    </source>
</reference>
<evidence type="ECO:0000313" key="2">
    <source>
        <dbReference type="EMBL" id="KAK2150286.1"/>
    </source>
</evidence>
<dbReference type="AlphaFoldDB" id="A0AAD9JC67"/>
<keyword evidence="3" id="KW-1185">Reference proteome</keyword>
<dbReference type="InterPro" id="IPR008979">
    <property type="entry name" value="Galactose-bd-like_sf"/>
</dbReference>
<gene>
    <name evidence="2" type="ORF">LSH36_413g00035</name>
</gene>
<dbReference type="SUPFAM" id="SSF49785">
    <property type="entry name" value="Galactose-binding domain-like"/>
    <property type="match status" value="1"/>
</dbReference>
<organism evidence="2 3">
    <name type="scientific">Paralvinella palmiformis</name>
    <dbReference type="NCBI Taxonomy" id="53620"/>
    <lineage>
        <taxon>Eukaryota</taxon>
        <taxon>Metazoa</taxon>
        <taxon>Spiralia</taxon>
        <taxon>Lophotrochozoa</taxon>
        <taxon>Annelida</taxon>
        <taxon>Polychaeta</taxon>
        <taxon>Sedentaria</taxon>
        <taxon>Canalipalpata</taxon>
        <taxon>Terebellida</taxon>
        <taxon>Terebelliformia</taxon>
        <taxon>Alvinellidae</taxon>
        <taxon>Paralvinella</taxon>
    </lineage>
</organism>